<dbReference type="SMART" id="SM00213">
    <property type="entry name" value="UBQ"/>
    <property type="match status" value="1"/>
</dbReference>
<dbReference type="InterPro" id="IPR038765">
    <property type="entry name" value="Papain-like_cys_pep_sf"/>
</dbReference>
<feature type="domain" description="USP" evidence="9">
    <location>
        <begin position="116"/>
        <end position="571"/>
    </location>
</feature>
<evidence type="ECO:0000256" key="4">
    <source>
        <dbReference type="ARBA" id="ARBA00022801"/>
    </source>
</evidence>
<dbReference type="EC" id="3.4.19.12" evidence="6"/>
<dbReference type="eggNOG" id="KOG1872">
    <property type="taxonomic scope" value="Eukaryota"/>
</dbReference>
<feature type="region of interest" description="Disordered" evidence="7">
    <location>
        <begin position="229"/>
        <end position="254"/>
    </location>
</feature>
<dbReference type="Proteomes" id="UP000007796">
    <property type="component" value="Unassembled WGS sequence"/>
</dbReference>
<feature type="domain" description="Ubiquitin-like" evidence="8">
    <location>
        <begin position="10"/>
        <end position="78"/>
    </location>
</feature>
<dbReference type="AlphaFoldDB" id="F0XBK3"/>
<feature type="compositionally biased region" description="Low complexity" evidence="7">
    <location>
        <begin position="244"/>
        <end position="254"/>
    </location>
</feature>
<dbReference type="PROSITE" id="PS50053">
    <property type="entry name" value="UBIQUITIN_2"/>
    <property type="match status" value="1"/>
</dbReference>
<dbReference type="InterPro" id="IPR001394">
    <property type="entry name" value="Peptidase_C19_UCH"/>
</dbReference>
<dbReference type="InterPro" id="IPR028889">
    <property type="entry name" value="USP"/>
</dbReference>
<organism evidence="11">
    <name type="scientific">Grosmannia clavigera (strain kw1407 / UAMH 11150)</name>
    <name type="common">Blue stain fungus</name>
    <name type="synonym">Graphiocladiella clavigera</name>
    <dbReference type="NCBI Taxonomy" id="655863"/>
    <lineage>
        <taxon>Eukaryota</taxon>
        <taxon>Fungi</taxon>
        <taxon>Dikarya</taxon>
        <taxon>Ascomycota</taxon>
        <taxon>Pezizomycotina</taxon>
        <taxon>Sordariomycetes</taxon>
        <taxon>Sordariomycetidae</taxon>
        <taxon>Ophiostomatales</taxon>
        <taxon>Ophiostomataceae</taxon>
        <taxon>Leptographium</taxon>
    </lineage>
</organism>
<evidence type="ECO:0000259" key="8">
    <source>
        <dbReference type="PROSITE" id="PS50053"/>
    </source>
</evidence>
<dbReference type="FunCoup" id="F0XBK3">
    <property type="interactions" value="1008"/>
</dbReference>
<evidence type="ECO:0000256" key="5">
    <source>
        <dbReference type="ARBA" id="ARBA00022807"/>
    </source>
</evidence>
<evidence type="ECO:0000256" key="2">
    <source>
        <dbReference type="ARBA" id="ARBA00022670"/>
    </source>
</evidence>
<feature type="compositionally biased region" description="Low complexity" evidence="7">
    <location>
        <begin position="415"/>
        <end position="441"/>
    </location>
</feature>
<dbReference type="EMBL" id="GL629756">
    <property type="protein sequence ID" value="EFX05016.1"/>
    <property type="molecule type" value="Genomic_DNA"/>
</dbReference>
<protein>
    <recommendedName>
        <fullName evidence="6">Ubiquitin carboxyl-terminal hydrolase</fullName>
        <ecNumber evidence="6">3.4.19.12</ecNumber>
    </recommendedName>
</protein>
<keyword evidence="5 6" id="KW-0788">Thiol protease</keyword>
<dbReference type="PROSITE" id="PS00973">
    <property type="entry name" value="USP_2"/>
    <property type="match status" value="1"/>
</dbReference>
<keyword evidence="11" id="KW-1185">Reference proteome</keyword>
<evidence type="ECO:0000256" key="6">
    <source>
        <dbReference type="RuleBase" id="RU366025"/>
    </source>
</evidence>
<comment type="catalytic activity">
    <reaction evidence="1 6">
        <text>Thiol-dependent hydrolysis of ester, thioester, amide, peptide and isopeptide bonds formed by the C-terminal Gly of ubiquitin (a 76-residue protein attached to proteins as an intracellular targeting signal).</text>
        <dbReference type="EC" id="3.4.19.12"/>
    </reaction>
</comment>
<evidence type="ECO:0000256" key="7">
    <source>
        <dbReference type="SAM" id="MobiDB-lite"/>
    </source>
</evidence>
<keyword evidence="2 6" id="KW-0645">Protease</keyword>
<dbReference type="Gene3D" id="3.10.20.90">
    <property type="entry name" value="Phosphatidylinositol 3-kinase Catalytic Subunit, Chain A, domain 1"/>
    <property type="match status" value="1"/>
</dbReference>
<dbReference type="SUPFAM" id="SSF54001">
    <property type="entry name" value="Cysteine proteinases"/>
    <property type="match status" value="1"/>
</dbReference>
<dbReference type="Gene3D" id="3.90.70.10">
    <property type="entry name" value="Cysteine proteinases"/>
    <property type="match status" value="1"/>
</dbReference>
<evidence type="ECO:0000313" key="10">
    <source>
        <dbReference type="EMBL" id="EFX05016.1"/>
    </source>
</evidence>
<dbReference type="InParanoid" id="F0XBK3"/>
<sequence length="587" mass="64883">MADMDVDNTVPVVIKHQGKSYNIDVDTSEPGSVFKYQVYSLTSVQPENQKILCKASQIKDDTDMSKLRLKAGQVIMVLGQPGEAPARFEAPKEKTRFVEDMSARELAQKGGLAVPVGLENLGNTCYLNSSLQVMRSIPELQDNLVNHFKPSEDRSVSNLTSTLRDVFLDMSTTGDTVRPEGLLSMLRKCNERFAERTRTGAYAQQDAEEAWTYLINNLKTTLPLEDETPAAAEGSAGSSTNENGSSASKSKGKSSVIDRYMTGQLESVTVCDEAEGNTEDNVKPESKAFRVLDCHINESVNHLRDGLLAGLVHKMEKSSDVLGRTAGFTSTDRISQLPKYLGVHVLRFSWKRTAQLSTKILRKVTFPLDLDITEFCTDELRLRLAPIRDKVREVAKDVEEIERSKKKRKRRISESKQSGEPASSSSSSAAGNSSGNTSSKTSGKKEEPVENFKTDAEIEAEKQAVVEKAKEELYQLVKPHLEQDRYANHSGLYQLRAVLTHQGARSDSGHYTAFVKKGTILNPVSGRMSEEDGNWLWFNDETVTEVAADRIESLAGGGPSHSAFMLLYASVPLLLPENRVTEKFSQS</sequence>
<evidence type="ECO:0000256" key="3">
    <source>
        <dbReference type="ARBA" id="ARBA00022786"/>
    </source>
</evidence>
<evidence type="ECO:0000313" key="11">
    <source>
        <dbReference type="Proteomes" id="UP000007796"/>
    </source>
</evidence>
<dbReference type="GO" id="GO:0004843">
    <property type="term" value="F:cysteine-type deubiquitinase activity"/>
    <property type="evidence" value="ECO:0007669"/>
    <property type="project" value="UniProtKB-UniRule"/>
</dbReference>
<dbReference type="RefSeq" id="XP_014174498.1">
    <property type="nucleotide sequence ID" value="XM_014319023.1"/>
</dbReference>
<gene>
    <name evidence="10" type="ORF">CMQ_5278</name>
</gene>
<dbReference type="PROSITE" id="PS50235">
    <property type="entry name" value="USP_3"/>
    <property type="match status" value="1"/>
</dbReference>
<dbReference type="GO" id="GO:0016579">
    <property type="term" value="P:protein deubiquitination"/>
    <property type="evidence" value="ECO:0007669"/>
    <property type="project" value="InterPro"/>
</dbReference>
<dbReference type="HOGENOM" id="CLU_017549_2_0_1"/>
<proteinExistence type="inferred from homology"/>
<feature type="compositionally biased region" description="Basic and acidic residues" evidence="7">
    <location>
        <begin position="443"/>
        <end position="455"/>
    </location>
</feature>
<dbReference type="GO" id="GO:0061136">
    <property type="term" value="P:regulation of proteasomal protein catabolic process"/>
    <property type="evidence" value="ECO:0007669"/>
    <property type="project" value="TreeGrafter"/>
</dbReference>
<dbReference type="PANTHER" id="PTHR43982">
    <property type="entry name" value="UBIQUITIN CARBOXYL-TERMINAL HYDROLASE"/>
    <property type="match status" value="1"/>
</dbReference>
<dbReference type="SUPFAM" id="SSF54236">
    <property type="entry name" value="Ubiquitin-like"/>
    <property type="match status" value="1"/>
</dbReference>
<name>F0XBK3_GROCL</name>
<dbReference type="OrthoDB" id="333239at2759"/>
<dbReference type="STRING" id="655863.F0XBK3"/>
<evidence type="ECO:0000259" key="9">
    <source>
        <dbReference type="PROSITE" id="PS50235"/>
    </source>
</evidence>
<reference evidence="10 11" key="1">
    <citation type="journal article" date="2011" name="Proc. Natl. Acad. Sci. U.S.A.">
        <title>Genome and transcriptome analyses of the mountain pine beetle-fungal symbiont Grosmannia clavigera, a lodgepole pine pathogen.</title>
        <authorList>
            <person name="DiGuistini S."/>
            <person name="Wang Y."/>
            <person name="Liao N.Y."/>
            <person name="Taylor G."/>
            <person name="Tanguay P."/>
            <person name="Feau N."/>
            <person name="Henrissat B."/>
            <person name="Chan S.K."/>
            <person name="Hesse-Orce U."/>
            <person name="Alamouti S.M."/>
            <person name="Tsui C.K.M."/>
            <person name="Docking R.T."/>
            <person name="Levasseur A."/>
            <person name="Haridas S."/>
            <person name="Robertson G."/>
            <person name="Birol I."/>
            <person name="Holt R.A."/>
            <person name="Marra M.A."/>
            <person name="Hamelin R.C."/>
            <person name="Hirst M."/>
            <person name="Jones S.J.M."/>
            <person name="Bohlmann J."/>
            <person name="Breuil C."/>
        </authorList>
    </citation>
    <scope>NUCLEOTIDE SEQUENCE [LARGE SCALE GENOMIC DNA]</scope>
    <source>
        <strain evidence="11">kw1407 / UAMH 11150</strain>
    </source>
</reference>
<accession>F0XBK3</accession>
<dbReference type="GO" id="GO:0043161">
    <property type="term" value="P:proteasome-mediated ubiquitin-dependent protein catabolic process"/>
    <property type="evidence" value="ECO:0007669"/>
    <property type="project" value="InterPro"/>
</dbReference>
<dbReference type="PANTHER" id="PTHR43982:SF1">
    <property type="entry name" value="UBIQUITIN CARBOXYL-TERMINAL HYDROLASE 14"/>
    <property type="match status" value="1"/>
</dbReference>
<dbReference type="PROSITE" id="PS00972">
    <property type="entry name" value="USP_1"/>
    <property type="match status" value="1"/>
</dbReference>
<dbReference type="CDD" id="cd16104">
    <property type="entry name" value="Ubl_USP14_like"/>
    <property type="match status" value="1"/>
</dbReference>
<keyword evidence="4 6" id="KW-0378">Hydrolase</keyword>
<dbReference type="GO" id="GO:0070628">
    <property type="term" value="F:proteasome binding"/>
    <property type="evidence" value="ECO:0007669"/>
    <property type="project" value="TreeGrafter"/>
</dbReference>
<dbReference type="InterPro" id="IPR018200">
    <property type="entry name" value="USP_CS"/>
</dbReference>
<dbReference type="InterPro" id="IPR044635">
    <property type="entry name" value="UBP14-like"/>
</dbReference>
<dbReference type="InterPro" id="IPR000626">
    <property type="entry name" value="Ubiquitin-like_dom"/>
</dbReference>
<evidence type="ECO:0000256" key="1">
    <source>
        <dbReference type="ARBA" id="ARBA00000707"/>
    </source>
</evidence>
<dbReference type="Pfam" id="PF00443">
    <property type="entry name" value="UCH"/>
    <property type="match status" value="1"/>
</dbReference>
<comment type="similarity">
    <text evidence="6">Belongs to the peptidase C19 family.</text>
</comment>
<dbReference type="InterPro" id="IPR029071">
    <property type="entry name" value="Ubiquitin-like_domsf"/>
</dbReference>
<keyword evidence="3 6" id="KW-0833">Ubl conjugation pathway</keyword>
<feature type="region of interest" description="Disordered" evidence="7">
    <location>
        <begin position="396"/>
        <end position="455"/>
    </location>
</feature>
<dbReference type="GeneID" id="25978582"/>